<dbReference type="GO" id="GO:0019464">
    <property type="term" value="P:glycine decarboxylation via glycine cleavage system"/>
    <property type="evidence" value="ECO:0007669"/>
    <property type="project" value="InterPro"/>
</dbReference>
<comment type="subcellular location">
    <subcellularLocation>
        <location evidence="13">Mitochondrion</location>
    </subcellularLocation>
</comment>
<dbReference type="PANTHER" id="PTHR12586:SF1">
    <property type="entry name" value="CDP-DIACYLGLYCEROL--GLYCEROL-3-PHOSPHATE 3-PHOSPHATIDYLTRANSFERASE, MITOCHONDRIAL"/>
    <property type="match status" value="1"/>
</dbReference>
<evidence type="ECO:0000256" key="11">
    <source>
        <dbReference type="ARBA" id="ARBA00023264"/>
    </source>
</evidence>
<keyword evidence="5 13" id="KW-0808">Transferase</keyword>
<dbReference type="AlphaFoldDB" id="A0A2H9TIJ7"/>
<comment type="catalytic activity">
    <reaction evidence="12 13">
        <text>a CDP-1,2-diacyl-sn-glycerol + sn-glycerol 3-phosphate = a 1,2-diacyl-sn-glycero-3-phospho-(1'-sn-glycero-3'-phosphate) + CMP + H(+)</text>
        <dbReference type="Rhea" id="RHEA:12593"/>
        <dbReference type="ChEBI" id="CHEBI:15378"/>
        <dbReference type="ChEBI" id="CHEBI:57597"/>
        <dbReference type="ChEBI" id="CHEBI:58332"/>
        <dbReference type="ChEBI" id="CHEBI:60110"/>
        <dbReference type="ChEBI" id="CHEBI:60377"/>
        <dbReference type="EC" id="2.7.8.5"/>
    </reaction>
</comment>
<dbReference type="Pfam" id="PF01597">
    <property type="entry name" value="GCV_H"/>
    <property type="match status" value="1"/>
</dbReference>
<dbReference type="HAMAP" id="MF_00272">
    <property type="entry name" value="GcvH"/>
    <property type="match status" value="1"/>
</dbReference>
<keyword evidence="13" id="KW-0496">Mitochondrion</keyword>
<evidence type="ECO:0000256" key="1">
    <source>
        <dbReference type="ARBA" id="ARBA00005042"/>
    </source>
</evidence>
<evidence type="ECO:0000313" key="16">
    <source>
        <dbReference type="EMBL" id="PJF17584.1"/>
    </source>
</evidence>
<dbReference type="Proteomes" id="UP000240830">
    <property type="component" value="Unassembled WGS sequence"/>
</dbReference>
<dbReference type="InterPro" id="IPR002930">
    <property type="entry name" value="GCV_H"/>
</dbReference>
<dbReference type="OrthoDB" id="10250191at2759"/>
<dbReference type="GO" id="GO:0005960">
    <property type="term" value="C:glycine cleavage complex"/>
    <property type="evidence" value="ECO:0007669"/>
    <property type="project" value="InterPro"/>
</dbReference>
<dbReference type="CDD" id="cd09137">
    <property type="entry name" value="PLDc_PGS1_euk_2"/>
    <property type="match status" value="1"/>
</dbReference>
<protein>
    <recommendedName>
        <fullName evidence="13">CDP-diacylglycerol--glycerol-3-phosphate 3-phosphatidyltransferase</fullName>
        <ecNumber evidence="13">2.7.8.5</ecNumber>
    </recommendedName>
</protein>
<evidence type="ECO:0000259" key="14">
    <source>
        <dbReference type="PROSITE" id="PS50035"/>
    </source>
</evidence>
<organism evidence="16 17">
    <name type="scientific">Paramicrosporidium saccamoebae</name>
    <dbReference type="NCBI Taxonomy" id="1246581"/>
    <lineage>
        <taxon>Eukaryota</taxon>
        <taxon>Fungi</taxon>
        <taxon>Fungi incertae sedis</taxon>
        <taxon>Cryptomycota</taxon>
        <taxon>Cryptomycota incertae sedis</taxon>
        <taxon>Paramicrosporidium</taxon>
    </lineage>
</organism>
<dbReference type="GO" id="GO:0005524">
    <property type="term" value="F:ATP binding"/>
    <property type="evidence" value="ECO:0007669"/>
    <property type="project" value="UniProtKB-KW"/>
</dbReference>
<dbReference type="GO" id="GO:0032049">
    <property type="term" value="P:cardiolipin biosynthetic process"/>
    <property type="evidence" value="ECO:0007669"/>
    <property type="project" value="InterPro"/>
</dbReference>
<feature type="domain" description="PLD phosphodiesterase" evidence="14">
    <location>
        <begin position="309"/>
        <end position="335"/>
    </location>
</feature>
<dbReference type="SUPFAM" id="SSF51230">
    <property type="entry name" value="Single hybrid motif"/>
    <property type="match status" value="1"/>
</dbReference>
<dbReference type="GO" id="GO:0005739">
    <property type="term" value="C:mitochondrion"/>
    <property type="evidence" value="ECO:0007669"/>
    <property type="project" value="UniProtKB-SubCell"/>
</dbReference>
<dbReference type="PROSITE" id="PS50968">
    <property type="entry name" value="BIOTINYL_LIPOYL"/>
    <property type="match status" value="1"/>
</dbReference>
<dbReference type="PANTHER" id="PTHR12586">
    <property type="entry name" value="CDP-DIACYLGLYCEROL--SERINE O-PHOSPHATIDYLTRANSFERASE"/>
    <property type="match status" value="1"/>
</dbReference>
<comment type="caution">
    <text evidence="16">The sequence shown here is derived from an EMBL/GenBank/DDBJ whole genome shotgun (WGS) entry which is preliminary data.</text>
</comment>
<dbReference type="Gene3D" id="2.40.50.100">
    <property type="match status" value="1"/>
</dbReference>
<comment type="similarity">
    <text evidence="2">Belongs to the GcvH family.</text>
</comment>
<name>A0A2H9TIJ7_9FUNG</name>
<comment type="similarity">
    <text evidence="3 13">Belongs to the CDP-alcohol phosphatidyltransferase class-II family.</text>
</comment>
<evidence type="ECO:0000256" key="2">
    <source>
        <dbReference type="ARBA" id="ARBA00009249"/>
    </source>
</evidence>
<gene>
    <name evidence="16" type="ORF">PSACC_02665</name>
</gene>
<keyword evidence="7" id="KW-0450">Lipoyl</keyword>
<feature type="domain" description="PLD phosphodiesterase" evidence="14">
    <location>
        <begin position="529"/>
        <end position="559"/>
    </location>
</feature>
<evidence type="ECO:0000256" key="10">
    <source>
        <dbReference type="ARBA" id="ARBA00023209"/>
    </source>
</evidence>
<dbReference type="InterPro" id="IPR033753">
    <property type="entry name" value="GCV_H/Fam206"/>
</dbReference>
<dbReference type="InterPro" id="IPR003016">
    <property type="entry name" value="2-oxoA_DH_lipoyl-BS"/>
</dbReference>
<dbReference type="NCBIfam" id="NF002270">
    <property type="entry name" value="PRK01202.1"/>
    <property type="match status" value="1"/>
</dbReference>
<evidence type="ECO:0000256" key="7">
    <source>
        <dbReference type="ARBA" id="ARBA00022823"/>
    </source>
</evidence>
<keyword evidence="13" id="KW-0547">Nucleotide-binding</keyword>
<evidence type="ECO:0000256" key="9">
    <source>
        <dbReference type="ARBA" id="ARBA00023098"/>
    </source>
</evidence>
<dbReference type="InterPro" id="IPR016270">
    <property type="entry name" value="PGS1"/>
</dbReference>
<keyword evidence="6" id="KW-0677">Repeat</keyword>
<dbReference type="CDD" id="cd09135">
    <property type="entry name" value="PLDc_PGS1_euk_1"/>
    <property type="match status" value="1"/>
</dbReference>
<dbReference type="InterPro" id="IPR001736">
    <property type="entry name" value="PLipase_D/transphosphatidylase"/>
</dbReference>
<keyword evidence="8" id="KW-0809">Transit peptide</keyword>
<dbReference type="GO" id="GO:0008444">
    <property type="term" value="F:CDP-diacylglycerol-glycerol-3-phosphate 3-phosphatidyltransferase activity"/>
    <property type="evidence" value="ECO:0007669"/>
    <property type="project" value="UniProtKB-EC"/>
</dbReference>
<sequence>MFSRGVRLFSVGTPSAYRLTIVRRYTADHEWVEVIRPTAVRMGITDYAQKALGDLVYVELPKVGTAIKQKEPVGVVESVKGASDVYAPLSGTVTKINETAIAKPSLINKSPEGDGTLTNWRMMIVGWLCELEMPSTVEMDALYDKEGYEKFSLIENAMAHILPYYALTRARIGVPRDMAAALAKRLGSLAPVFTARPEQLSFLPSPTAFYEHLKTSIGNATRRVTLASLYLGTDEQEQQLVSLLDDKLKRESGLSTHIYMDYLRGTRGSPSSASLLMPLAAQHSNLLVSMYLAPAVQWRQVAPPRWNEIFGVSHLKVCVFDDNVLVTGANLSKNYFENRADRYICVTGHPKLANYFDQLIRVISGLSHTLNGKGGFNPPSTKQNDANLQLEEFLKKQAAFSDPIDENCTFLVPSLQMSPLGIRQDERLLDVMMKSTDEMHPHSKVSLATGYFNLSPMAKRIFAQCKRTPWHILTSSPEANGFFNSDGVSKYIPDTYRAIELEFLLDAAQRPPLATNDADQESIYEYSRPDWTFHAKGLWIDTPEMVSTVIGSSNFGHRSSERDLEAQLSVITSNSELMDKIRCDRDALYKYSKLVSAPQIKSQTTMAATLVSRHFKGYL</sequence>
<dbReference type="SMART" id="SM00155">
    <property type="entry name" value="PLDc"/>
    <property type="match status" value="2"/>
</dbReference>
<comment type="pathway">
    <text evidence="1 13">Phospholipid metabolism; phosphatidylglycerol biosynthesis; phosphatidylglycerol from CDP-diacylglycerol: step 1/2.</text>
</comment>
<dbReference type="CDD" id="cd06848">
    <property type="entry name" value="GCS_H"/>
    <property type="match status" value="1"/>
</dbReference>
<dbReference type="PROSITE" id="PS00189">
    <property type="entry name" value="LIPOYL"/>
    <property type="match status" value="1"/>
</dbReference>
<evidence type="ECO:0000313" key="17">
    <source>
        <dbReference type="Proteomes" id="UP000240830"/>
    </source>
</evidence>
<dbReference type="STRING" id="1246581.A0A2H9TIJ7"/>
<evidence type="ECO:0000256" key="13">
    <source>
        <dbReference type="RuleBase" id="RU365024"/>
    </source>
</evidence>
<dbReference type="SUPFAM" id="SSF56024">
    <property type="entry name" value="Phospholipase D/nuclease"/>
    <property type="match status" value="1"/>
</dbReference>
<evidence type="ECO:0000256" key="5">
    <source>
        <dbReference type="ARBA" id="ARBA00022679"/>
    </source>
</evidence>
<keyword evidence="11 13" id="KW-1208">Phospholipid metabolism</keyword>
<dbReference type="PROSITE" id="PS50035">
    <property type="entry name" value="PLD"/>
    <property type="match status" value="2"/>
</dbReference>
<keyword evidence="10 13" id="KW-0594">Phospholipid biosynthesis</keyword>
<comment type="function">
    <text evidence="13">Functions in the biosynthesis of the anionic phospholipids phosphatidylglycerol and cardiolipin.</text>
</comment>
<evidence type="ECO:0000256" key="4">
    <source>
        <dbReference type="ARBA" id="ARBA00022516"/>
    </source>
</evidence>
<feature type="domain" description="Lipoyl-binding" evidence="15">
    <location>
        <begin position="39"/>
        <end position="132"/>
    </location>
</feature>
<accession>A0A2H9TIJ7</accession>
<proteinExistence type="inferred from homology"/>
<dbReference type="EC" id="2.7.8.5" evidence="13"/>
<dbReference type="EMBL" id="MTSL01000169">
    <property type="protein sequence ID" value="PJF17584.1"/>
    <property type="molecule type" value="Genomic_DNA"/>
</dbReference>
<reference evidence="16 17" key="1">
    <citation type="submission" date="2016-10" db="EMBL/GenBank/DDBJ databases">
        <title>The genome of Paramicrosporidium saccamoebae is the missing link in understanding Cryptomycota and Microsporidia evolution.</title>
        <authorList>
            <person name="Quandt C.A."/>
            <person name="Beaudet D."/>
            <person name="Corsaro D."/>
            <person name="Michel R."/>
            <person name="Corradi N."/>
            <person name="James T."/>
        </authorList>
    </citation>
    <scope>NUCLEOTIDE SEQUENCE [LARGE SCALE GENOMIC DNA]</scope>
    <source>
        <strain evidence="16 17">KSL3</strain>
    </source>
</reference>
<dbReference type="InterPro" id="IPR011053">
    <property type="entry name" value="Single_hybrid_motif"/>
</dbReference>
<evidence type="ECO:0000256" key="6">
    <source>
        <dbReference type="ARBA" id="ARBA00022737"/>
    </source>
</evidence>
<keyword evidence="17" id="KW-1185">Reference proteome</keyword>
<evidence type="ECO:0000256" key="3">
    <source>
        <dbReference type="ARBA" id="ARBA00010682"/>
    </source>
</evidence>
<keyword evidence="13" id="KW-0067">ATP-binding</keyword>
<evidence type="ECO:0000259" key="15">
    <source>
        <dbReference type="PROSITE" id="PS50968"/>
    </source>
</evidence>
<keyword evidence="9 13" id="KW-0443">Lipid metabolism</keyword>
<evidence type="ECO:0000256" key="8">
    <source>
        <dbReference type="ARBA" id="ARBA00022946"/>
    </source>
</evidence>
<evidence type="ECO:0000256" key="12">
    <source>
        <dbReference type="ARBA" id="ARBA00048586"/>
    </source>
</evidence>
<dbReference type="UniPathway" id="UPA00084">
    <property type="reaction ID" value="UER00503"/>
</dbReference>
<keyword evidence="4 13" id="KW-0444">Lipid biosynthesis</keyword>
<dbReference type="Gene3D" id="3.30.870.10">
    <property type="entry name" value="Endonuclease Chain A"/>
    <property type="match status" value="2"/>
</dbReference>
<dbReference type="InterPro" id="IPR000089">
    <property type="entry name" value="Biotin_lipoyl"/>
</dbReference>